<evidence type="ECO:0000256" key="1">
    <source>
        <dbReference type="ARBA" id="ARBA00001936"/>
    </source>
</evidence>
<evidence type="ECO:0000313" key="9">
    <source>
        <dbReference type="EMBL" id="KAG7390824.1"/>
    </source>
</evidence>
<dbReference type="PANTHER" id="PTHR12992:SF11">
    <property type="entry name" value="MITOCHONDRIAL COENZYME A DIPHOSPHATASE NUDT8"/>
    <property type="match status" value="1"/>
</dbReference>
<protein>
    <recommendedName>
        <fullName evidence="8">Nudix hydrolase domain-containing protein</fullName>
    </recommendedName>
</protein>
<feature type="compositionally biased region" description="Basic and acidic residues" evidence="7">
    <location>
        <begin position="85"/>
        <end position="103"/>
    </location>
</feature>
<dbReference type="GO" id="GO:0046872">
    <property type="term" value="F:metal ion binding"/>
    <property type="evidence" value="ECO:0007669"/>
    <property type="project" value="UniProtKB-KW"/>
</dbReference>
<accession>A0A8T1WES3</accession>
<name>A0A8T1WES3_9STRA</name>
<keyword evidence="6" id="KW-0464">Manganese</keyword>
<feature type="domain" description="Nudix hydrolase" evidence="8">
    <location>
        <begin position="234"/>
        <end position="373"/>
    </location>
</feature>
<evidence type="ECO:0000259" key="8">
    <source>
        <dbReference type="PROSITE" id="PS51462"/>
    </source>
</evidence>
<dbReference type="PANTHER" id="PTHR12992">
    <property type="entry name" value="NUDIX HYDROLASE"/>
    <property type="match status" value="1"/>
</dbReference>
<evidence type="ECO:0000256" key="2">
    <source>
        <dbReference type="ARBA" id="ARBA00001946"/>
    </source>
</evidence>
<feature type="compositionally biased region" description="Low complexity" evidence="7">
    <location>
        <begin position="62"/>
        <end position="72"/>
    </location>
</feature>
<comment type="caution">
    <text evidence="9">The sequence shown here is derived from an EMBL/GenBank/DDBJ whole genome shotgun (WGS) entry which is preliminary data.</text>
</comment>
<comment type="cofactor">
    <cofactor evidence="1">
        <name>Mn(2+)</name>
        <dbReference type="ChEBI" id="CHEBI:29035"/>
    </cofactor>
</comment>
<gene>
    <name evidence="9" type="ORF">PHYPSEUDO_006646</name>
</gene>
<sequence length="398" mass="44251">MRRVGCTLMEASSRAVRLRPRPSTAPRRALATASLLRESENDAQLPKHANDSHQHYLYYHSSSQHGAAGAATEGEEAETGWAASDQEHGHQEQQEVKDTSSFSREFEKPRMDASFLVNNYTAPALAAAYQDREYTLWLCAELLSEGKLDELEAVLKPYHGKRILQVHYCVFVCTLKKHRTDQLVCFVFSPADFTQLDMNAQRQTPLASAFGQRHLERIRKRLSRLPRQITKAYSARAAVVVPLCTFEGEPSVLFTLRSLTVGKHKGEVCFPGGMVDPNDSCIEGTCLREMNEEVGLAPEGVDVLGVLRCDWSSVTSITGIAVTPVVGFIGEMSDRTVAINEDEVESLFTVPLRDLMNQDNWVRHSNATPVFTGGPHVIWGLTAYLLDICLSEVLQISD</sequence>
<dbReference type="AlphaFoldDB" id="A0A8T1WES3"/>
<dbReference type="CDD" id="cd03426">
    <property type="entry name" value="NUDIX_CoAse_Nudt7"/>
    <property type="match status" value="1"/>
</dbReference>
<dbReference type="Pfam" id="PF00293">
    <property type="entry name" value="NUDIX"/>
    <property type="match status" value="1"/>
</dbReference>
<proteinExistence type="predicted"/>
<dbReference type="OrthoDB" id="206213at2759"/>
<evidence type="ECO:0000256" key="6">
    <source>
        <dbReference type="ARBA" id="ARBA00023211"/>
    </source>
</evidence>
<feature type="region of interest" description="Disordered" evidence="7">
    <location>
        <begin position="62"/>
        <end position="103"/>
    </location>
</feature>
<dbReference type="Proteomes" id="UP000694044">
    <property type="component" value="Unassembled WGS sequence"/>
</dbReference>
<dbReference type="PROSITE" id="PS51462">
    <property type="entry name" value="NUDIX"/>
    <property type="match status" value="1"/>
</dbReference>
<keyword evidence="4" id="KW-0378">Hydrolase</keyword>
<keyword evidence="3" id="KW-0479">Metal-binding</keyword>
<organism evidence="9 10">
    <name type="scientific">Phytophthora pseudosyringae</name>
    <dbReference type="NCBI Taxonomy" id="221518"/>
    <lineage>
        <taxon>Eukaryota</taxon>
        <taxon>Sar</taxon>
        <taxon>Stramenopiles</taxon>
        <taxon>Oomycota</taxon>
        <taxon>Peronosporomycetes</taxon>
        <taxon>Peronosporales</taxon>
        <taxon>Peronosporaceae</taxon>
        <taxon>Phytophthora</taxon>
    </lineage>
</organism>
<dbReference type="EMBL" id="JAGDFM010000027">
    <property type="protein sequence ID" value="KAG7390824.1"/>
    <property type="molecule type" value="Genomic_DNA"/>
</dbReference>
<evidence type="ECO:0000256" key="5">
    <source>
        <dbReference type="ARBA" id="ARBA00022842"/>
    </source>
</evidence>
<dbReference type="InterPro" id="IPR000086">
    <property type="entry name" value="NUDIX_hydrolase_dom"/>
</dbReference>
<evidence type="ECO:0000256" key="4">
    <source>
        <dbReference type="ARBA" id="ARBA00022801"/>
    </source>
</evidence>
<evidence type="ECO:0000256" key="7">
    <source>
        <dbReference type="SAM" id="MobiDB-lite"/>
    </source>
</evidence>
<comment type="cofactor">
    <cofactor evidence="2">
        <name>Mg(2+)</name>
        <dbReference type="ChEBI" id="CHEBI:18420"/>
    </cofactor>
</comment>
<keyword evidence="5" id="KW-0460">Magnesium</keyword>
<evidence type="ECO:0000256" key="3">
    <source>
        <dbReference type="ARBA" id="ARBA00022723"/>
    </source>
</evidence>
<evidence type="ECO:0000313" key="10">
    <source>
        <dbReference type="Proteomes" id="UP000694044"/>
    </source>
</evidence>
<reference evidence="9" key="1">
    <citation type="submission" date="2021-02" db="EMBL/GenBank/DDBJ databases">
        <authorList>
            <person name="Palmer J.M."/>
        </authorList>
    </citation>
    <scope>NUCLEOTIDE SEQUENCE</scope>
    <source>
        <strain evidence="9">SCRP734</strain>
    </source>
</reference>
<dbReference type="GO" id="GO:0010945">
    <property type="term" value="F:coenzyme A diphosphatase activity"/>
    <property type="evidence" value="ECO:0007669"/>
    <property type="project" value="InterPro"/>
</dbReference>
<keyword evidence="10" id="KW-1185">Reference proteome</keyword>
<dbReference type="InterPro" id="IPR045121">
    <property type="entry name" value="CoAse"/>
</dbReference>